<sequence>MNITFTPSAQERIRQLRGEVSGQLHLYYDTEGCGCGNSGIFSIRIVDEATPEDMTIDSNVGPVLVKRWSSHFLDQEMTLDYNAEKKALILKSDGQYFNTNVLVTDQTGCVLTVRS</sequence>
<feature type="domain" description="Core" evidence="1">
    <location>
        <begin position="1"/>
        <end position="104"/>
    </location>
</feature>
<reference evidence="2 3" key="1">
    <citation type="journal article" date="2015" name="Int. J. Syst. Evol. Microbiol.">
        <title>Exiguobacterium enclense sp. nov., isolated from sediment.</title>
        <authorList>
            <person name="Dastager S.G."/>
            <person name="Mawlankar R."/>
            <person name="Sonalkar V.V."/>
            <person name="Thorat M.N."/>
            <person name="Mual P."/>
            <person name="Verma A."/>
            <person name="Krishnamurthi S."/>
            <person name="Tang S.K."/>
            <person name="Li W.J."/>
        </authorList>
    </citation>
    <scope>NUCLEOTIDE SEQUENCE [LARGE SCALE GENOMIC DNA]</scope>
    <source>
        <strain evidence="2 3">NIO-1109</strain>
    </source>
</reference>
<dbReference type="EMBL" id="LNQL01000001">
    <property type="protein sequence ID" value="KSU50032.1"/>
    <property type="molecule type" value="Genomic_DNA"/>
</dbReference>
<dbReference type="InterPro" id="IPR035903">
    <property type="entry name" value="HesB-like_dom_sf"/>
</dbReference>
<dbReference type="Pfam" id="PF01521">
    <property type="entry name" value="Fe-S_biosyn"/>
    <property type="match status" value="1"/>
</dbReference>
<evidence type="ECO:0000313" key="2">
    <source>
        <dbReference type="EMBL" id="KSU50032.1"/>
    </source>
</evidence>
<gene>
    <name evidence="2" type="ORF">AS033_01280</name>
</gene>
<dbReference type="SUPFAM" id="SSF89360">
    <property type="entry name" value="HesB-like domain"/>
    <property type="match status" value="1"/>
</dbReference>
<dbReference type="InterPro" id="IPR000361">
    <property type="entry name" value="ATAP_core_dom"/>
</dbReference>
<dbReference type="OrthoDB" id="2361087at2"/>
<protein>
    <recommendedName>
        <fullName evidence="1">Core domain-containing protein</fullName>
    </recommendedName>
</protein>
<proteinExistence type="predicted"/>
<organism evidence="2 3">
    <name type="scientific">Exiguobacterium indicum</name>
    <dbReference type="NCBI Taxonomy" id="296995"/>
    <lineage>
        <taxon>Bacteria</taxon>
        <taxon>Bacillati</taxon>
        <taxon>Bacillota</taxon>
        <taxon>Bacilli</taxon>
        <taxon>Bacillales</taxon>
        <taxon>Bacillales Family XII. Incertae Sedis</taxon>
        <taxon>Exiguobacterium</taxon>
    </lineage>
</organism>
<dbReference type="Gene3D" id="2.60.300.12">
    <property type="entry name" value="HesB-like domain"/>
    <property type="match status" value="1"/>
</dbReference>
<comment type="caution">
    <text evidence="2">The sequence shown here is derived from an EMBL/GenBank/DDBJ whole genome shotgun (WGS) entry which is preliminary data.</text>
</comment>
<accession>A0A0V8GIE3</accession>
<dbReference type="RefSeq" id="WP_050678117.1">
    <property type="nucleotide sequence ID" value="NZ_FMYN01000001.1"/>
</dbReference>
<evidence type="ECO:0000313" key="3">
    <source>
        <dbReference type="Proteomes" id="UP000053797"/>
    </source>
</evidence>
<dbReference type="Proteomes" id="UP000053797">
    <property type="component" value="Unassembled WGS sequence"/>
</dbReference>
<evidence type="ECO:0000259" key="1">
    <source>
        <dbReference type="Pfam" id="PF01521"/>
    </source>
</evidence>
<name>A0A0V8GIE3_9BACL</name>
<dbReference type="AlphaFoldDB" id="A0A0V8GIE3"/>